<dbReference type="PRINTS" id="PR00778">
    <property type="entry name" value="HTHARSR"/>
</dbReference>
<dbReference type="InterPro" id="IPR036388">
    <property type="entry name" value="WH-like_DNA-bd_sf"/>
</dbReference>
<dbReference type="Gene3D" id="1.10.10.10">
    <property type="entry name" value="Winged helix-like DNA-binding domain superfamily/Winged helix DNA-binding domain"/>
    <property type="match status" value="1"/>
</dbReference>
<name>A0ABU8XQK0_9PROT</name>
<dbReference type="PROSITE" id="PS50987">
    <property type="entry name" value="HTH_ARSR_2"/>
    <property type="match status" value="1"/>
</dbReference>
<sequence>MSPEQVAEVAEILRLLGEPSRLRVLLACLAEPASVGEIAARAGMPRSLASHHLRLLRASRLLRAERHGKQIIYAPRDDRVRCIVVDLAHHVLEDSELDEAE</sequence>
<dbReference type="EMBL" id="JBBLZC010000008">
    <property type="protein sequence ID" value="MEK0083495.1"/>
    <property type="molecule type" value="Genomic_DNA"/>
</dbReference>
<dbReference type="InterPro" id="IPR011991">
    <property type="entry name" value="ArsR-like_HTH"/>
</dbReference>
<gene>
    <name evidence="5" type="ORF">U1T56_10055</name>
</gene>
<keyword evidence="6" id="KW-1185">Reference proteome</keyword>
<dbReference type="RefSeq" id="WP_418159343.1">
    <property type="nucleotide sequence ID" value="NZ_JBBLZC010000008.1"/>
</dbReference>
<evidence type="ECO:0000256" key="3">
    <source>
        <dbReference type="ARBA" id="ARBA00023163"/>
    </source>
</evidence>
<dbReference type="InterPro" id="IPR051011">
    <property type="entry name" value="Metal_resp_trans_reg"/>
</dbReference>
<dbReference type="PANTHER" id="PTHR43132">
    <property type="entry name" value="ARSENICAL RESISTANCE OPERON REPRESSOR ARSR-RELATED"/>
    <property type="match status" value="1"/>
</dbReference>
<keyword evidence="3" id="KW-0804">Transcription</keyword>
<dbReference type="PANTHER" id="PTHR43132:SF6">
    <property type="entry name" value="HTH-TYPE TRANSCRIPTIONAL REPRESSOR CZRA"/>
    <property type="match status" value="1"/>
</dbReference>
<dbReference type="CDD" id="cd00090">
    <property type="entry name" value="HTH_ARSR"/>
    <property type="match status" value="1"/>
</dbReference>
<keyword evidence="2" id="KW-0238">DNA-binding</keyword>
<evidence type="ECO:0000256" key="2">
    <source>
        <dbReference type="ARBA" id="ARBA00023125"/>
    </source>
</evidence>
<dbReference type="Proteomes" id="UP001375743">
    <property type="component" value="Unassembled WGS sequence"/>
</dbReference>
<accession>A0ABU8XQK0</accession>
<evidence type="ECO:0000313" key="6">
    <source>
        <dbReference type="Proteomes" id="UP001375743"/>
    </source>
</evidence>
<feature type="domain" description="HTH arsR-type" evidence="4">
    <location>
        <begin position="1"/>
        <end position="95"/>
    </location>
</feature>
<dbReference type="Pfam" id="PF12840">
    <property type="entry name" value="HTH_20"/>
    <property type="match status" value="1"/>
</dbReference>
<evidence type="ECO:0000256" key="1">
    <source>
        <dbReference type="ARBA" id="ARBA00023015"/>
    </source>
</evidence>
<dbReference type="SUPFAM" id="SSF46785">
    <property type="entry name" value="Winged helix' DNA-binding domain"/>
    <property type="match status" value="1"/>
</dbReference>
<evidence type="ECO:0000259" key="4">
    <source>
        <dbReference type="PROSITE" id="PS50987"/>
    </source>
</evidence>
<organism evidence="5 6">
    <name type="scientific">Benzoatithermus flavus</name>
    <dbReference type="NCBI Taxonomy" id="3108223"/>
    <lineage>
        <taxon>Bacteria</taxon>
        <taxon>Pseudomonadati</taxon>
        <taxon>Pseudomonadota</taxon>
        <taxon>Alphaproteobacteria</taxon>
        <taxon>Geminicoccales</taxon>
        <taxon>Geminicoccaceae</taxon>
        <taxon>Benzoatithermus</taxon>
    </lineage>
</organism>
<comment type="caution">
    <text evidence="5">The sequence shown here is derived from an EMBL/GenBank/DDBJ whole genome shotgun (WGS) entry which is preliminary data.</text>
</comment>
<dbReference type="InterPro" id="IPR001845">
    <property type="entry name" value="HTH_ArsR_DNA-bd_dom"/>
</dbReference>
<reference evidence="5 6" key="1">
    <citation type="submission" date="2024-01" db="EMBL/GenBank/DDBJ databases">
        <title>Multi-omics insights into the function and evolution of sodium benzoate biodegradation pathways in Benzoatithermus flavus gen. nov., sp. nov. from hot spring.</title>
        <authorList>
            <person name="Hu C.-J."/>
            <person name="Li W.-J."/>
        </authorList>
    </citation>
    <scope>NUCLEOTIDE SEQUENCE [LARGE SCALE GENOMIC DNA]</scope>
    <source>
        <strain evidence="5 6">SYSU G07066</strain>
    </source>
</reference>
<keyword evidence="1" id="KW-0805">Transcription regulation</keyword>
<dbReference type="NCBIfam" id="NF033788">
    <property type="entry name" value="HTH_metalloreg"/>
    <property type="match status" value="1"/>
</dbReference>
<dbReference type="SMART" id="SM00418">
    <property type="entry name" value="HTH_ARSR"/>
    <property type="match status" value="1"/>
</dbReference>
<evidence type="ECO:0000313" key="5">
    <source>
        <dbReference type="EMBL" id="MEK0083495.1"/>
    </source>
</evidence>
<dbReference type="InterPro" id="IPR036390">
    <property type="entry name" value="WH_DNA-bd_sf"/>
</dbReference>
<proteinExistence type="predicted"/>
<protein>
    <submittedName>
        <fullName evidence="5">Metalloregulator ArsR/SmtB family transcription factor</fullName>
    </submittedName>
</protein>